<organism evidence="2 3">
    <name type="scientific">Wuchereria bancrofti</name>
    <dbReference type="NCBI Taxonomy" id="6293"/>
    <lineage>
        <taxon>Eukaryota</taxon>
        <taxon>Metazoa</taxon>
        <taxon>Ecdysozoa</taxon>
        <taxon>Nematoda</taxon>
        <taxon>Chromadorea</taxon>
        <taxon>Rhabditida</taxon>
        <taxon>Spirurina</taxon>
        <taxon>Spiruromorpha</taxon>
        <taxon>Filarioidea</taxon>
        <taxon>Onchocercidae</taxon>
        <taxon>Wuchereria</taxon>
    </lineage>
</organism>
<gene>
    <name evidence="2" type="ORF">WBA_LOCUS9610</name>
</gene>
<proteinExistence type="predicted"/>
<accession>A0A3P7G6K1</accession>
<dbReference type="InParanoid" id="A0A3P7G6K1"/>
<keyword evidence="3" id="KW-1185">Reference proteome</keyword>
<feature type="coiled-coil region" evidence="1">
    <location>
        <begin position="1"/>
        <end position="28"/>
    </location>
</feature>
<evidence type="ECO:0000313" key="3">
    <source>
        <dbReference type="Proteomes" id="UP000270924"/>
    </source>
</evidence>
<name>A0A3P7G6K1_WUCBA</name>
<sequence length="56" mass="6494">MLEAVNEVKKLEIDLDRATIQCNNLNKKIILDEDQQKIIKEKLAKMDAILDTLKIK</sequence>
<evidence type="ECO:0000313" key="2">
    <source>
        <dbReference type="EMBL" id="VDM17065.1"/>
    </source>
</evidence>
<dbReference type="AlphaFoldDB" id="A0A3P7G6K1"/>
<protein>
    <submittedName>
        <fullName evidence="2">Uncharacterized protein</fullName>
    </submittedName>
</protein>
<reference evidence="2 3" key="1">
    <citation type="submission" date="2018-11" db="EMBL/GenBank/DDBJ databases">
        <authorList>
            <consortium name="Pathogen Informatics"/>
        </authorList>
    </citation>
    <scope>NUCLEOTIDE SEQUENCE [LARGE SCALE GENOMIC DNA]</scope>
</reference>
<dbReference type="Proteomes" id="UP000270924">
    <property type="component" value="Unassembled WGS sequence"/>
</dbReference>
<keyword evidence="1" id="KW-0175">Coiled coil</keyword>
<dbReference type="EMBL" id="UYWW01009746">
    <property type="protein sequence ID" value="VDM17065.1"/>
    <property type="molecule type" value="Genomic_DNA"/>
</dbReference>
<dbReference type="OrthoDB" id="264603at2759"/>
<evidence type="ECO:0000256" key="1">
    <source>
        <dbReference type="SAM" id="Coils"/>
    </source>
</evidence>